<proteinExistence type="inferred from homology"/>
<dbReference type="PANTHER" id="PTHR10338">
    <property type="entry name" value="INTER-ALPHA-TRYPSIN INHIBITOR HEAVY CHAIN FAMILY MEMBER"/>
    <property type="match status" value="1"/>
</dbReference>
<dbReference type="GO" id="GO:0004867">
    <property type="term" value="F:serine-type endopeptidase inhibitor activity"/>
    <property type="evidence" value="ECO:0007669"/>
    <property type="project" value="UniProtKB-KW"/>
</dbReference>
<dbReference type="Pfam" id="PF00092">
    <property type="entry name" value="VWA"/>
    <property type="match status" value="1"/>
</dbReference>
<dbReference type="InterPro" id="IPR050934">
    <property type="entry name" value="ITIH"/>
</dbReference>
<dbReference type="FunCoup" id="A0A7M7REW3">
    <property type="interactions" value="337"/>
</dbReference>
<evidence type="ECO:0000256" key="6">
    <source>
        <dbReference type="ARBA" id="ARBA00022900"/>
    </source>
</evidence>
<name>A0A7M7REW3_STRPU</name>
<feature type="signal peptide" evidence="9">
    <location>
        <begin position="1"/>
        <end position="17"/>
    </location>
</feature>
<dbReference type="GO" id="GO:0030212">
    <property type="term" value="P:hyaluronan metabolic process"/>
    <property type="evidence" value="ECO:0007669"/>
    <property type="project" value="InterPro"/>
</dbReference>
<comment type="similarity">
    <text evidence="2">Belongs to the ITIH family.</text>
</comment>
<evidence type="ECO:0000259" key="11">
    <source>
        <dbReference type="PROSITE" id="PS51468"/>
    </source>
</evidence>
<accession>A0A7M7REW3</accession>
<evidence type="ECO:0000256" key="1">
    <source>
        <dbReference type="ARBA" id="ARBA00004613"/>
    </source>
</evidence>
<dbReference type="PROSITE" id="PS51468">
    <property type="entry name" value="VIT"/>
    <property type="match status" value="1"/>
</dbReference>
<dbReference type="OMA" id="LLVIRHM"/>
<dbReference type="SUPFAM" id="SSF53300">
    <property type="entry name" value="vWA-like"/>
    <property type="match status" value="1"/>
</dbReference>
<dbReference type="Pfam" id="PF08487">
    <property type="entry name" value="VIT"/>
    <property type="match status" value="1"/>
</dbReference>
<evidence type="ECO:0000256" key="8">
    <source>
        <dbReference type="SAM" id="MobiDB-lite"/>
    </source>
</evidence>
<evidence type="ECO:0000313" key="13">
    <source>
        <dbReference type="Proteomes" id="UP000007110"/>
    </source>
</evidence>
<evidence type="ECO:0000256" key="7">
    <source>
        <dbReference type="ARBA" id="ARBA00023180"/>
    </source>
</evidence>
<feature type="domain" description="VIT" evidence="11">
    <location>
        <begin position="73"/>
        <end position="202"/>
    </location>
</feature>
<feature type="region of interest" description="Disordered" evidence="8">
    <location>
        <begin position="704"/>
        <end position="756"/>
    </location>
</feature>
<feature type="compositionally biased region" description="Polar residues" evidence="8">
    <location>
        <begin position="746"/>
        <end position="756"/>
    </location>
</feature>
<keyword evidence="3" id="KW-0964">Secreted</keyword>
<dbReference type="PROSITE" id="PS50234">
    <property type="entry name" value="VWFA"/>
    <property type="match status" value="1"/>
</dbReference>
<sequence length="1016" mass="112366">MVSGAVMILVFIGMSTASPTDVIHQADLADEYVVFNTIYDGFSDDDVFLDREKRGLFGGSGSGSGAGPSGTQNELHISETPQLQTKPEILEMMVTSKITARFASTEVRSVLKNLDEKAAEATFTLILPEDAFISAFSMTINDVVYDSQVKPKAVAQKEYNKAKARGQTAGQVKQSKPGDTKFKVSVTVAAETSVLFNLTYQQLLIRKGGMFENRISIQPGQVVPNVSVEVYITEPQGLKEVTSTWLISDKNDRAKLNSMTTLDIKPRTAHILFDSKEEGLLTTSRRGIMGDFIVTYDVIHTKKAGHLEIVDGYFVHYFSPDGLPNTRKNVIFVIDVSGSMYGQKTRQTKRAFTTILDDVRPIDRINIILFSSYAHVWREDQMVEATSDNIAAAKRHVNGLSVGGGTNIYDSLMKAVEILLEHDTGDAMPLIIMLTDGQVGNAAAIVRDVTSVIGGRLSLFSIGFGNGVDFPFLEKLSLSNQALARKVYEDSSASLQMKGFYDEVANPLLFNINMEYNNRLVDQNSLTKSRFISFFDGTEITVAGKLSDDVIKAVWESPKDAIENEGVQAEGENLNGYNLTSNGTVKSSRQRSETFSVGDDGNKSTDLELSVVITARSFDVDIQFNSSTTIEKERYVDGHGVSDFTERLWAYLTIKNLLDQRKTANNRETKVALSERALNLSLKYHFVTPLTSLLVVKPDVVDRDVQGGDTEADGEDDDADKGTQQPPPPSNPPNRRKTVPSPNIPAASSFSNAQSTSFADSDPHFMVEIPHSGLTVCFDINGDPGDVFNLLNDPNLNLSVSAYVIPVEKELPGAKKNRTYFGKIGVLLGLDRYLVLTSDTIEVNNEAFKLGWDDALSIRVGDFVVHIRNNHEVVIAHGDDVVLVIMVHRVKHRNTFLAEGDSTRRHQVDYLGFYIEEGKGFSEDVHGLVGQFQRKRKILVSSPQDELLSLEANDVKAELVIDDRKVPVHLMSRKIPLSREFHQCWHAGHNAKGLIEGDYTDYKLPHLNARPLLWDI</sequence>
<evidence type="ECO:0000259" key="10">
    <source>
        <dbReference type="PROSITE" id="PS50234"/>
    </source>
</evidence>
<keyword evidence="13" id="KW-1185">Reference proteome</keyword>
<evidence type="ECO:0000256" key="3">
    <source>
        <dbReference type="ARBA" id="ARBA00022525"/>
    </source>
</evidence>
<dbReference type="AlphaFoldDB" id="A0A7M7REW3"/>
<protein>
    <recommendedName>
        <fullName evidence="14">Inter-alpha-trypsin inhibitor heavy chain H3</fullName>
    </recommendedName>
</protein>
<dbReference type="Proteomes" id="UP000007110">
    <property type="component" value="Unassembled WGS sequence"/>
</dbReference>
<dbReference type="RefSeq" id="XP_785426.4">
    <property type="nucleotide sequence ID" value="XM_780333.5"/>
</dbReference>
<reference evidence="13" key="1">
    <citation type="submission" date="2015-02" db="EMBL/GenBank/DDBJ databases">
        <title>Genome sequencing for Strongylocentrotus purpuratus.</title>
        <authorList>
            <person name="Murali S."/>
            <person name="Liu Y."/>
            <person name="Vee V."/>
            <person name="English A."/>
            <person name="Wang M."/>
            <person name="Skinner E."/>
            <person name="Han Y."/>
            <person name="Muzny D.M."/>
            <person name="Worley K.C."/>
            <person name="Gibbs R.A."/>
        </authorList>
    </citation>
    <scope>NUCLEOTIDE SEQUENCE</scope>
</reference>
<dbReference type="Gene3D" id="3.40.50.410">
    <property type="entry name" value="von Willebrand factor, type A domain"/>
    <property type="match status" value="1"/>
</dbReference>
<evidence type="ECO:0000256" key="2">
    <source>
        <dbReference type="ARBA" id="ARBA00010158"/>
    </source>
</evidence>
<dbReference type="InterPro" id="IPR002035">
    <property type="entry name" value="VWF_A"/>
</dbReference>
<dbReference type="SMART" id="SM00609">
    <property type="entry name" value="VIT"/>
    <property type="match status" value="1"/>
</dbReference>
<dbReference type="InterPro" id="IPR010600">
    <property type="entry name" value="ITI_HC_C"/>
</dbReference>
<dbReference type="InterPro" id="IPR036465">
    <property type="entry name" value="vWFA_dom_sf"/>
</dbReference>
<dbReference type="InParanoid" id="A0A7M7REW3"/>
<feature type="compositionally biased region" description="Acidic residues" evidence="8">
    <location>
        <begin position="710"/>
        <end position="719"/>
    </location>
</feature>
<dbReference type="Pfam" id="PF06668">
    <property type="entry name" value="ITI_HC_C"/>
    <property type="match status" value="1"/>
</dbReference>
<dbReference type="OrthoDB" id="299997at2759"/>
<evidence type="ECO:0008006" key="14">
    <source>
        <dbReference type="Google" id="ProtNLM"/>
    </source>
</evidence>
<evidence type="ECO:0000256" key="5">
    <source>
        <dbReference type="ARBA" id="ARBA00022729"/>
    </source>
</evidence>
<dbReference type="InterPro" id="IPR013694">
    <property type="entry name" value="VIT"/>
</dbReference>
<comment type="subcellular location">
    <subcellularLocation>
        <location evidence="1">Secreted</location>
    </subcellularLocation>
</comment>
<feature type="chain" id="PRO_5029523587" description="Inter-alpha-trypsin inhibitor heavy chain H3" evidence="9">
    <location>
        <begin position="18"/>
        <end position="1016"/>
    </location>
</feature>
<dbReference type="PANTHER" id="PTHR10338:SF108">
    <property type="entry name" value="INTER-ALPHA-TRYPSIN INHIBITOR HEAVY CHAIN H4-LIKE PROTEIN"/>
    <property type="match status" value="1"/>
</dbReference>
<keyword evidence="6" id="KW-0722">Serine protease inhibitor</keyword>
<dbReference type="SMART" id="SM00327">
    <property type="entry name" value="VWA"/>
    <property type="match status" value="1"/>
</dbReference>
<dbReference type="KEGG" id="spu:580261"/>
<evidence type="ECO:0000256" key="4">
    <source>
        <dbReference type="ARBA" id="ARBA00022690"/>
    </source>
</evidence>
<dbReference type="GeneID" id="580261"/>
<keyword evidence="7" id="KW-0325">Glycoprotein</keyword>
<evidence type="ECO:0000313" key="12">
    <source>
        <dbReference type="EnsemblMetazoa" id="XP_785426"/>
    </source>
</evidence>
<dbReference type="GO" id="GO:0005576">
    <property type="term" value="C:extracellular region"/>
    <property type="evidence" value="ECO:0007669"/>
    <property type="project" value="UniProtKB-SubCell"/>
</dbReference>
<feature type="domain" description="VWFA" evidence="10">
    <location>
        <begin position="329"/>
        <end position="504"/>
    </location>
</feature>
<keyword evidence="4" id="KW-0646">Protease inhibitor</keyword>
<reference evidence="12" key="2">
    <citation type="submission" date="2021-01" db="UniProtKB">
        <authorList>
            <consortium name="EnsemblMetazoa"/>
        </authorList>
    </citation>
    <scope>IDENTIFICATION</scope>
</reference>
<keyword evidence="5 9" id="KW-0732">Signal</keyword>
<dbReference type="EnsemblMetazoa" id="XM_780333">
    <property type="protein sequence ID" value="XP_785426"/>
    <property type="gene ID" value="LOC580261"/>
</dbReference>
<evidence type="ECO:0000256" key="9">
    <source>
        <dbReference type="SAM" id="SignalP"/>
    </source>
</evidence>
<organism evidence="12 13">
    <name type="scientific">Strongylocentrotus purpuratus</name>
    <name type="common">Purple sea urchin</name>
    <dbReference type="NCBI Taxonomy" id="7668"/>
    <lineage>
        <taxon>Eukaryota</taxon>
        <taxon>Metazoa</taxon>
        <taxon>Echinodermata</taxon>
        <taxon>Eleutherozoa</taxon>
        <taxon>Echinozoa</taxon>
        <taxon>Echinoidea</taxon>
        <taxon>Euechinoidea</taxon>
        <taxon>Echinacea</taxon>
        <taxon>Camarodonta</taxon>
        <taxon>Echinidea</taxon>
        <taxon>Strongylocentrotidae</taxon>
        <taxon>Strongylocentrotus</taxon>
    </lineage>
</organism>